<gene>
    <name evidence="2" type="ORF">A1O5_06675</name>
</gene>
<reference evidence="2 3" key="1">
    <citation type="submission" date="2013-03" db="EMBL/GenBank/DDBJ databases">
        <title>The Genome Sequence of Cladophialophora psammophila CBS 110553.</title>
        <authorList>
            <consortium name="The Broad Institute Genomics Platform"/>
            <person name="Cuomo C."/>
            <person name="de Hoog S."/>
            <person name="Gorbushina A."/>
            <person name="Walker B."/>
            <person name="Young S.K."/>
            <person name="Zeng Q."/>
            <person name="Gargeya S."/>
            <person name="Fitzgerald M."/>
            <person name="Haas B."/>
            <person name="Abouelleil A."/>
            <person name="Allen A.W."/>
            <person name="Alvarado L."/>
            <person name="Arachchi H.M."/>
            <person name="Berlin A.M."/>
            <person name="Chapman S.B."/>
            <person name="Gainer-Dewar J."/>
            <person name="Goldberg J."/>
            <person name="Griggs A."/>
            <person name="Gujja S."/>
            <person name="Hansen M."/>
            <person name="Howarth C."/>
            <person name="Imamovic A."/>
            <person name="Ireland A."/>
            <person name="Larimer J."/>
            <person name="McCowan C."/>
            <person name="Murphy C."/>
            <person name="Pearson M."/>
            <person name="Poon T.W."/>
            <person name="Priest M."/>
            <person name="Roberts A."/>
            <person name="Saif S."/>
            <person name="Shea T."/>
            <person name="Sisk P."/>
            <person name="Sykes S."/>
            <person name="Wortman J."/>
            <person name="Nusbaum C."/>
            <person name="Birren B."/>
        </authorList>
    </citation>
    <scope>NUCLEOTIDE SEQUENCE [LARGE SCALE GENOMIC DNA]</scope>
    <source>
        <strain evidence="2 3">CBS 110553</strain>
    </source>
</reference>
<sequence length="266" mass="28950">MSSKPTLVFVPGAWHSADTWKKVSTILETEHQFKCIPVALPSTKSDPTATLLDDIEAVRSVVLAETTQGRDVVVVVHSYGGIPGQSAIRGFALPRGKHDTPFSPSPPAQNKTSGHVIGLIVMASGFVVPAKSFLDGLGGQPPPSWRLEPESGFAVIVADPRELFYHDLAEEEGKEWVSKLTKHSLKTLTEGGEHTYAGWMDVPVWYLATKDDKALPVEAQRMFVQMARDGGAHITLREINSSHSPMLSRPEETVQFILDATNAFLG</sequence>
<dbReference type="OrthoDB" id="408373at2759"/>
<evidence type="ECO:0000313" key="2">
    <source>
        <dbReference type="EMBL" id="EXJ70605.1"/>
    </source>
</evidence>
<evidence type="ECO:0000313" key="3">
    <source>
        <dbReference type="Proteomes" id="UP000019471"/>
    </source>
</evidence>
<organism evidence="2 3">
    <name type="scientific">Cladophialophora psammophila CBS 110553</name>
    <dbReference type="NCBI Taxonomy" id="1182543"/>
    <lineage>
        <taxon>Eukaryota</taxon>
        <taxon>Fungi</taxon>
        <taxon>Dikarya</taxon>
        <taxon>Ascomycota</taxon>
        <taxon>Pezizomycotina</taxon>
        <taxon>Eurotiomycetes</taxon>
        <taxon>Chaetothyriomycetidae</taxon>
        <taxon>Chaetothyriales</taxon>
        <taxon>Herpotrichiellaceae</taxon>
        <taxon>Cladophialophora</taxon>
    </lineage>
</organism>
<dbReference type="SUPFAM" id="SSF53474">
    <property type="entry name" value="alpha/beta-Hydrolases"/>
    <property type="match status" value="1"/>
</dbReference>
<name>W9WZV5_9EURO</name>
<feature type="domain" description="AB hydrolase-1" evidence="1">
    <location>
        <begin position="7"/>
        <end position="255"/>
    </location>
</feature>
<dbReference type="GeneID" id="19191384"/>
<dbReference type="InterPro" id="IPR052897">
    <property type="entry name" value="Sec-Metab_Biosynth_Hydrolase"/>
</dbReference>
<dbReference type="PANTHER" id="PTHR37017">
    <property type="entry name" value="AB HYDROLASE-1 DOMAIN-CONTAINING PROTEIN-RELATED"/>
    <property type="match status" value="1"/>
</dbReference>
<proteinExistence type="predicted"/>
<dbReference type="InterPro" id="IPR000073">
    <property type="entry name" value="AB_hydrolase_1"/>
</dbReference>
<keyword evidence="3" id="KW-1185">Reference proteome</keyword>
<dbReference type="STRING" id="1182543.W9WZV5"/>
<comment type="caution">
    <text evidence="2">The sequence shown here is derived from an EMBL/GenBank/DDBJ whole genome shotgun (WGS) entry which is preliminary data.</text>
</comment>
<evidence type="ECO:0000259" key="1">
    <source>
        <dbReference type="Pfam" id="PF12697"/>
    </source>
</evidence>
<dbReference type="PANTHER" id="PTHR37017:SF3">
    <property type="entry name" value="AB HYDROLASE-1 DOMAIN-CONTAINING PROTEIN"/>
    <property type="match status" value="1"/>
</dbReference>
<dbReference type="eggNOG" id="ENOG502RVEF">
    <property type="taxonomic scope" value="Eukaryota"/>
</dbReference>
<accession>W9WZV5</accession>
<dbReference type="AlphaFoldDB" id="W9WZV5"/>
<dbReference type="RefSeq" id="XP_007745457.1">
    <property type="nucleotide sequence ID" value="XM_007747267.1"/>
</dbReference>
<dbReference type="Proteomes" id="UP000019471">
    <property type="component" value="Unassembled WGS sequence"/>
</dbReference>
<dbReference type="EMBL" id="AMGX01000009">
    <property type="protein sequence ID" value="EXJ70605.1"/>
    <property type="molecule type" value="Genomic_DNA"/>
</dbReference>
<dbReference type="Pfam" id="PF12697">
    <property type="entry name" value="Abhydrolase_6"/>
    <property type="match status" value="1"/>
</dbReference>
<protein>
    <recommendedName>
        <fullName evidence="1">AB hydrolase-1 domain-containing protein</fullName>
    </recommendedName>
</protein>
<dbReference type="InterPro" id="IPR029058">
    <property type="entry name" value="AB_hydrolase_fold"/>
</dbReference>
<dbReference type="Gene3D" id="3.40.50.1820">
    <property type="entry name" value="alpha/beta hydrolase"/>
    <property type="match status" value="1"/>
</dbReference>
<dbReference type="HOGENOM" id="CLU_046066_1_1_1"/>